<dbReference type="OrthoDB" id="6931254at2759"/>
<evidence type="ECO:0000313" key="1">
    <source>
        <dbReference type="EMBL" id="CAH0714123.1"/>
    </source>
</evidence>
<sequence>MNIVSLILSKLPTVLLSKWSDYSFPLITEGKKSRLDILADFLQEEAVKISTTSNIHLIGNNFNRVHNTVLVTTDNHDFKCLYCRVSKHKLTECKRFKKSLRKDRWRHVKRHGICYKCLLSRHDRDTCPAAPCDIENCGQSHHRLLHYPITKDIRSPGNINITEITESATVTNINLSNCKVFLKTVPINIHGPNGVISATALLDDGSTVSLIDYELVKKLGLNGHKQIMRVSGAWNNNSLECVCEIVDLSVSNKDGTMFPIRVRSVKDLNLPVHDSTSIDLTNYVHSIPDIKNCLNNELCKPKILIGQDNYDLLLPLQIIKLKNSKLYVTRTELGLCIHGCLREPSPLHQTPPIKRVHHSALFITNDSDKEYENKLRNLEEQIRISFTIESMGISMKPRKNLEDLQAIQYLEKTSVLKSGRWHVGLPWKDNNCKLPNSYPNAALRLKGVQKRLKTDKAYARRYTERINHLLENDYAKKLTCGFEIRNITSNNEAVLNCIPQETLGTTAVRFKIEQPNEGERTLGLIWYPKEDLLSFDVSFKKIPVDIITGDTRPSKRQMLKVLMSIFDIFGFLSPFTIKGKIMLQDVWRLQLDWDEKIPDIIYEKWIEWLQLLKEINQLRIPRHYVTAARVNETELHCTSDAITHTSPERPPLPVSCISESLACASNGQITSCYTNLQLHIFCDASTKAMCAVAYWRWTVNNRYYVTFVASKCKVAPLKYQSIPRMELQAALLAVRLADTLCKELKHKPYERYFWCDSSVVLHWIRNNMRNYTAFVAHRLGEIDELSKPNEWRYIPTKLNSADIATKETCDLSVLKNEWFYGPAFLRDRDTEWPVDTQLPETPHLDLEYTMTMQTYNKSLPAVPDPERQRDVGVQLTHGTEVWAKAKQCSIPLLDYYSCILHRLPRVEECRK</sequence>
<keyword evidence="2" id="KW-1185">Reference proteome</keyword>
<accession>A0A8J9U584</accession>
<dbReference type="Pfam" id="PF05380">
    <property type="entry name" value="Peptidase_A17"/>
    <property type="match status" value="2"/>
</dbReference>
<gene>
    <name evidence="1" type="ORF">BINO364_LOCUS1204</name>
</gene>
<dbReference type="PANTHER" id="PTHR47331:SF5">
    <property type="entry name" value="RIBONUCLEASE H"/>
    <property type="match status" value="1"/>
</dbReference>
<name>A0A8J9U584_9NEOP</name>
<feature type="non-terminal residue" evidence="1">
    <location>
        <position position="911"/>
    </location>
</feature>
<dbReference type="InterPro" id="IPR036397">
    <property type="entry name" value="RNaseH_sf"/>
</dbReference>
<evidence type="ECO:0008006" key="3">
    <source>
        <dbReference type="Google" id="ProtNLM"/>
    </source>
</evidence>
<dbReference type="GO" id="GO:0003676">
    <property type="term" value="F:nucleic acid binding"/>
    <property type="evidence" value="ECO:0007669"/>
    <property type="project" value="InterPro"/>
</dbReference>
<dbReference type="EMBL" id="OV170221">
    <property type="protein sequence ID" value="CAH0714123.1"/>
    <property type="molecule type" value="Genomic_DNA"/>
</dbReference>
<dbReference type="CDD" id="cd00303">
    <property type="entry name" value="retropepsin_like"/>
    <property type="match status" value="1"/>
</dbReference>
<dbReference type="PANTHER" id="PTHR47331">
    <property type="entry name" value="PHD-TYPE DOMAIN-CONTAINING PROTEIN"/>
    <property type="match status" value="1"/>
</dbReference>
<organism evidence="1 2">
    <name type="scientific">Brenthis ino</name>
    <name type="common">lesser marbled fritillary</name>
    <dbReference type="NCBI Taxonomy" id="405034"/>
    <lineage>
        <taxon>Eukaryota</taxon>
        <taxon>Metazoa</taxon>
        <taxon>Ecdysozoa</taxon>
        <taxon>Arthropoda</taxon>
        <taxon>Hexapoda</taxon>
        <taxon>Insecta</taxon>
        <taxon>Pterygota</taxon>
        <taxon>Neoptera</taxon>
        <taxon>Endopterygota</taxon>
        <taxon>Lepidoptera</taxon>
        <taxon>Glossata</taxon>
        <taxon>Ditrysia</taxon>
        <taxon>Papilionoidea</taxon>
        <taxon>Nymphalidae</taxon>
        <taxon>Heliconiinae</taxon>
        <taxon>Argynnini</taxon>
        <taxon>Brenthis</taxon>
    </lineage>
</organism>
<reference evidence="1" key="1">
    <citation type="submission" date="2021-12" db="EMBL/GenBank/DDBJ databases">
        <authorList>
            <person name="Martin H S."/>
        </authorList>
    </citation>
    <scope>NUCLEOTIDE SEQUENCE</scope>
</reference>
<proteinExistence type="predicted"/>
<protein>
    <recommendedName>
        <fullName evidence="3">Peptidase aspartic putative domain-containing protein</fullName>
    </recommendedName>
</protein>
<dbReference type="Proteomes" id="UP000838878">
    <property type="component" value="Chromosome 1"/>
</dbReference>
<dbReference type="InterPro" id="IPR008042">
    <property type="entry name" value="Retrotrans_Pao"/>
</dbReference>
<dbReference type="Gene3D" id="3.30.420.10">
    <property type="entry name" value="Ribonuclease H-like superfamily/Ribonuclease H"/>
    <property type="match status" value="1"/>
</dbReference>
<dbReference type="AlphaFoldDB" id="A0A8J9U584"/>
<evidence type="ECO:0000313" key="2">
    <source>
        <dbReference type="Proteomes" id="UP000838878"/>
    </source>
</evidence>